<reference evidence="8 10" key="1">
    <citation type="journal article" date="2017" name="Nature">
        <title>The sunflower genome provides insights into oil metabolism, flowering and Asterid evolution.</title>
        <authorList>
            <person name="Badouin H."/>
            <person name="Gouzy J."/>
            <person name="Grassa C.J."/>
            <person name="Murat F."/>
            <person name="Staton S.E."/>
            <person name="Cottret L."/>
            <person name="Lelandais-Briere C."/>
            <person name="Owens G.L."/>
            <person name="Carrere S."/>
            <person name="Mayjonade B."/>
            <person name="Legrand L."/>
            <person name="Gill N."/>
            <person name="Kane N.C."/>
            <person name="Bowers J.E."/>
            <person name="Hubner S."/>
            <person name="Bellec A."/>
            <person name="Berard A."/>
            <person name="Berges H."/>
            <person name="Blanchet N."/>
            <person name="Boniface M.C."/>
            <person name="Brunel D."/>
            <person name="Catrice O."/>
            <person name="Chaidir N."/>
            <person name="Claudel C."/>
            <person name="Donnadieu C."/>
            <person name="Faraut T."/>
            <person name="Fievet G."/>
            <person name="Helmstetter N."/>
            <person name="King M."/>
            <person name="Knapp S.J."/>
            <person name="Lai Z."/>
            <person name="Le Paslier M.C."/>
            <person name="Lippi Y."/>
            <person name="Lorenzon L."/>
            <person name="Mandel J.R."/>
            <person name="Marage G."/>
            <person name="Marchand G."/>
            <person name="Marquand E."/>
            <person name="Bret-Mestries E."/>
            <person name="Morien E."/>
            <person name="Nambeesan S."/>
            <person name="Nguyen T."/>
            <person name="Pegot-Espagnet P."/>
            <person name="Pouilly N."/>
            <person name="Raftis F."/>
            <person name="Sallet E."/>
            <person name="Schiex T."/>
            <person name="Thomas J."/>
            <person name="Vandecasteele C."/>
            <person name="Vares D."/>
            <person name="Vear F."/>
            <person name="Vautrin S."/>
            <person name="Crespi M."/>
            <person name="Mangin B."/>
            <person name="Burke J.M."/>
            <person name="Salse J."/>
            <person name="Munos S."/>
            <person name="Vincourt P."/>
            <person name="Rieseberg L.H."/>
            <person name="Langlade N.B."/>
        </authorList>
    </citation>
    <scope>NUCLEOTIDE SEQUENCE [LARGE SCALE GENOMIC DNA]</scope>
    <source>
        <strain evidence="10">cv. SF193</strain>
        <tissue evidence="8">Leaves</tissue>
    </source>
</reference>
<comment type="subcellular location">
    <subcellularLocation>
        <location evidence="1">Membrane</location>
        <topology evidence="1">Multi-pass membrane protein</topology>
    </subcellularLocation>
</comment>
<feature type="transmembrane region" description="Helical" evidence="7">
    <location>
        <begin position="175"/>
        <end position="194"/>
    </location>
</feature>
<evidence type="ECO:0008006" key="11">
    <source>
        <dbReference type="Google" id="ProtNLM"/>
    </source>
</evidence>
<dbReference type="STRING" id="4232.A0A251UHU0"/>
<evidence type="ECO:0000313" key="9">
    <source>
        <dbReference type="EMBL" id="OTG22898.1"/>
    </source>
</evidence>
<gene>
    <name evidence="9" type="ORF">HannXRQ_Chr06g0176451</name>
    <name evidence="8" type="ORF">HanXRQr2_Chr06g0270121</name>
</gene>
<dbReference type="OrthoDB" id="525686at2759"/>
<evidence type="ECO:0000256" key="7">
    <source>
        <dbReference type="SAM" id="Phobius"/>
    </source>
</evidence>
<dbReference type="GO" id="GO:0010256">
    <property type="term" value="P:endomembrane system organization"/>
    <property type="evidence" value="ECO:0000318"/>
    <property type="project" value="GO_Central"/>
</dbReference>
<evidence type="ECO:0000313" key="8">
    <source>
        <dbReference type="EMBL" id="KAF5803338.1"/>
    </source>
</evidence>
<proteinExistence type="inferred from homology"/>
<dbReference type="EMBL" id="CM007895">
    <property type="protein sequence ID" value="OTG22898.1"/>
    <property type="molecule type" value="Genomic_DNA"/>
</dbReference>
<dbReference type="OMA" id="LWLIDYP"/>
<name>A0A251UHU0_HELAN</name>
<organism evidence="9 10">
    <name type="scientific">Helianthus annuus</name>
    <name type="common">Common sunflower</name>
    <dbReference type="NCBI Taxonomy" id="4232"/>
    <lineage>
        <taxon>Eukaryota</taxon>
        <taxon>Viridiplantae</taxon>
        <taxon>Streptophyta</taxon>
        <taxon>Embryophyta</taxon>
        <taxon>Tracheophyta</taxon>
        <taxon>Spermatophyta</taxon>
        <taxon>Magnoliopsida</taxon>
        <taxon>eudicotyledons</taxon>
        <taxon>Gunneridae</taxon>
        <taxon>Pentapetalae</taxon>
        <taxon>asterids</taxon>
        <taxon>campanulids</taxon>
        <taxon>Asterales</taxon>
        <taxon>Asteraceae</taxon>
        <taxon>Asteroideae</taxon>
        <taxon>Heliantheae alliance</taxon>
        <taxon>Heliantheae</taxon>
        <taxon>Helianthus</taxon>
    </lineage>
</organism>
<feature type="region of interest" description="Disordered" evidence="6">
    <location>
        <begin position="1"/>
        <end position="35"/>
    </location>
</feature>
<dbReference type="PANTHER" id="PTHR31621:SF1">
    <property type="entry name" value="PROTEIN DMP5"/>
    <property type="match status" value="1"/>
</dbReference>
<evidence type="ECO:0000256" key="3">
    <source>
        <dbReference type="ARBA" id="ARBA00022692"/>
    </source>
</evidence>
<dbReference type="PANTHER" id="PTHR31621">
    <property type="entry name" value="PROTEIN DMP3"/>
    <property type="match status" value="1"/>
</dbReference>
<evidence type="ECO:0000256" key="5">
    <source>
        <dbReference type="ARBA" id="ARBA00023136"/>
    </source>
</evidence>
<keyword evidence="5 7" id="KW-0472">Membrane</keyword>
<dbReference type="GO" id="GO:0005737">
    <property type="term" value="C:cytoplasm"/>
    <property type="evidence" value="ECO:0007669"/>
    <property type="project" value="UniProtKB-ARBA"/>
</dbReference>
<accession>A0A251UHU0</accession>
<evidence type="ECO:0000256" key="2">
    <source>
        <dbReference type="ARBA" id="ARBA00008707"/>
    </source>
</evidence>
<dbReference type="InParanoid" id="A0A251UHU0"/>
<dbReference type="Proteomes" id="UP000215914">
    <property type="component" value="Chromosome 6"/>
</dbReference>
<dbReference type="Pfam" id="PF05078">
    <property type="entry name" value="DUF679"/>
    <property type="match status" value="1"/>
</dbReference>
<feature type="transmembrane region" description="Helical" evidence="7">
    <location>
        <begin position="105"/>
        <end position="121"/>
    </location>
</feature>
<dbReference type="GO" id="GO:0016020">
    <property type="term" value="C:membrane"/>
    <property type="evidence" value="ECO:0007669"/>
    <property type="project" value="UniProtKB-SubCell"/>
</dbReference>
<reference evidence="8" key="3">
    <citation type="submission" date="2020-06" db="EMBL/GenBank/DDBJ databases">
        <title>Helianthus annuus Genome sequencing and assembly Release 2.</title>
        <authorList>
            <person name="Gouzy J."/>
            <person name="Langlade N."/>
            <person name="Munos S."/>
        </authorList>
    </citation>
    <scope>NUCLEOTIDE SEQUENCE</scope>
    <source>
        <tissue evidence="8">Leaves</tissue>
    </source>
</reference>
<dbReference type="InterPro" id="IPR007770">
    <property type="entry name" value="DMP"/>
</dbReference>
<feature type="transmembrane region" description="Helical" evidence="7">
    <location>
        <begin position="78"/>
        <end position="99"/>
    </location>
</feature>
<evidence type="ECO:0000256" key="4">
    <source>
        <dbReference type="ARBA" id="ARBA00022989"/>
    </source>
</evidence>
<keyword evidence="10" id="KW-1185">Reference proteome</keyword>
<evidence type="ECO:0000256" key="1">
    <source>
        <dbReference type="ARBA" id="ARBA00004141"/>
    </source>
</evidence>
<evidence type="ECO:0000256" key="6">
    <source>
        <dbReference type="SAM" id="MobiDB-lite"/>
    </source>
</evidence>
<comment type="similarity">
    <text evidence="2">Belongs to the plant DMP1 protein family.</text>
</comment>
<evidence type="ECO:0000313" key="10">
    <source>
        <dbReference type="Proteomes" id="UP000215914"/>
    </source>
</evidence>
<dbReference type="AlphaFoldDB" id="A0A251UHU0"/>
<dbReference type="Gramene" id="mRNA:HanXRQr2_Chr06g0270121">
    <property type="protein sequence ID" value="CDS:HanXRQr2_Chr06g0270121.1"/>
    <property type="gene ID" value="HanXRQr2_Chr06g0270121"/>
</dbReference>
<dbReference type="EMBL" id="MNCJ02000321">
    <property type="protein sequence ID" value="KAF5803338.1"/>
    <property type="molecule type" value="Genomic_DNA"/>
</dbReference>
<reference evidence="9" key="2">
    <citation type="submission" date="2017-02" db="EMBL/GenBank/DDBJ databases">
        <title>Sunflower complete genome.</title>
        <authorList>
            <person name="Langlade N."/>
            <person name="Munos S."/>
        </authorList>
    </citation>
    <scope>NUCLEOTIDE SEQUENCE [LARGE SCALE GENOMIC DNA]</scope>
    <source>
        <tissue evidence="9">Leaves</tissue>
    </source>
</reference>
<feature type="transmembrane region" description="Helical" evidence="7">
    <location>
        <begin position="133"/>
        <end position="155"/>
    </location>
</feature>
<keyword evidence="4 7" id="KW-1133">Transmembrane helix</keyword>
<protein>
    <recommendedName>
        <fullName evidence="11">DUF679 domain membrane protein 2</fullName>
    </recommendedName>
</protein>
<keyword evidence="3 7" id="KW-0812">Transmembrane</keyword>
<sequence>MSLRARPPTTTVAGAPEDANTAPEPPPPRPQLPSALSQTLASTANLAKLLPTGTLLVFQVLTPIFTNNGSCDATTRSLTAVLLVLLAVSCFLTCFTDSFKSDDGQLYYGFATFQGMWLFDYNDPKNVPDLRKYRLRFIDFVHAVLSVLVFSAVALRDRNVVSCFYPSPGQEAQEVLDIVPIGAGIISSALFVAFPTRRHGIGYPVTPDLDVN</sequence>